<proteinExistence type="predicted"/>
<dbReference type="InterPro" id="IPR000182">
    <property type="entry name" value="GNAT_dom"/>
</dbReference>
<gene>
    <name evidence="2" type="ORF">FE784_33880</name>
</gene>
<sequence>MQDKVTIAEAKDFDYEKLRDIFFTVRRDSFHWVDPLTLSLSDFDKSTKDELILAAFIENELAGFVSVWEPDRFIHNLFVRKEFQGRGIGTALVKEVSRRLGLPLTLKCVKANTDALNYYLSNQWTIEQEAESAEGLYCLMRYE</sequence>
<comment type="caution">
    <text evidence="2">The sequence shown here is derived from an EMBL/GenBank/DDBJ whole genome shotgun (WGS) entry which is preliminary data.</text>
</comment>
<protein>
    <submittedName>
        <fullName evidence="2">GNAT family N-acetyltransferase</fullName>
    </submittedName>
</protein>
<organism evidence="2 3">
    <name type="scientific">Paenibacillus hemerocallicola</name>
    <dbReference type="NCBI Taxonomy" id="1172614"/>
    <lineage>
        <taxon>Bacteria</taxon>
        <taxon>Bacillati</taxon>
        <taxon>Bacillota</taxon>
        <taxon>Bacilli</taxon>
        <taxon>Bacillales</taxon>
        <taxon>Paenibacillaceae</taxon>
        <taxon>Paenibacillus</taxon>
    </lineage>
</organism>
<dbReference type="Pfam" id="PF00583">
    <property type="entry name" value="Acetyltransf_1"/>
    <property type="match status" value="1"/>
</dbReference>
<evidence type="ECO:0000313" key="3">
    <source>
        <dbReference type="Proteomes" id="UP000307943"/>
    </source>
</evidence>
<name>A0A5C4SYC0_9BACL</name>
<keyword evidence="3" id="KW-1185">Reference proteome</keyword>
<reference evidence="2 3" key="1">
    <citation type="submission" date="2019-05" db="EMBL/GenBank/DDBJ databases">
        <title>We sequenced the genome of Paenibacillus hemerocallicola KCTC 33185 for further insight into its adaptation and study the phylogeny of Paenibacillus.</title>
        <authorList>
            <person name="Narsing Rao M.P."/>
        </authorList>
    </citation>
    <scope>NUCLEOTIDE SEQUENCE [LARGE SCALE GENOMIC DNA]</scope>
    <source>
        <strain evidence="2 3">KCTC 33185</strain>
    </source>
</reference>
<feature type="domain" description="N-acetyltransferase" evidence="1">
    <location>
        <begin position="5"/>
        <end position="143"/>
    </location>
</feature>
<dbReference type="SUPFAM" id="SSF55729">
    <property type="entry name" value="Acyl-CoA N-acyltransferases (Nat)"/>
    <property type="match status" value="1"/>
</dbReference>
<dbReference type="AlphaFoldDB" id="A0A5C4SYC0"/>
<dbReference type="Proteomes" id="UP000307943">
    <property type="component" value="Unassembled WGS sequence"/>
</dbReference>
<dbReference type="RefSeq" id="WP_139606683.1">
    <property type="nucleotide sequence ID" value="NZ_VDCQ01000072.1"/>
</dbReference>
<evidence type="ECO:0000313" key="2">
    <source>
        <dbReference type="EMBL" id="TNJ61598.1"/>
    </source>
</evidence>
<dbReference type="CDD" id="cd04301">
    <property type="entry name" value="NAT_SF"/>
    <property type="match status" value="1"/>
</dbReference>
<dbReference type="PROSITE" id="PS51186">
    <property type="entry name" value="GNAT"/>
    <property type="match status" value="1"/>
</dbReference>
<dbReference type="EMBL" id="VDCQ01000072">
    <property type="protein sequence ID" value="TNJ61598.1"/>
    <property type="molecule type" value="Genomic_DNA"/>
</dbReference>
<dbReference type="Gene3D" id="3.40.630.30">
    <property type="match status" value="1"/>
</dbReference>
<evidence type="ECO:0000259" key="1">
    <source>
        <dbReference type="PROSITE" id="PS51186"/>
    </source>
</evidence>
<dbReference type="OrthoDB" id="9788755at2"/>
<dbReference type="GO" id="GO:0016747">
    <property type="term" value="F:acyltransferase activity, transferring groups other than amino-acyl groups"/>
    <property type="evidence" value="ECO:0007669"/>
    <property type="project" value="InterPro"/>
</dbReference>
<dbReference type="InterPro" id="IPR016181">
    <property type="entry name" value="Acyl_CoA_acyltransferase"/>
</dbReference>
<accession>A0A5C4SYC0</accession>
<keyword evidence="2" id="KW-0808">Transferase</keyword>